<dbReference type="SUPFAM" id="SSF55073">
    <property type="entry name" value="Nucleotide cyclase"/>
    <property type="match status" value="1"/>
</dbReference>
<dbReference type="GeneID" id="99634646"/>
<accession>A0A1S8D9F5</accession>
<dbReference type="SUPFAM" id="SSF55785">
    <property type="entry name" value="PYP-like sensor domain (PAS domain)"/>
    <property type="match status" value="1"/>
</dbReference>
<dbReference type="OrthoDB" id="9812260at2"/>
<evidence type="ECO:0000313" key="7">
    <source>
        <dbReference type="Proteomes" id="UP000254919"/>
    </source>
</evidence>
<organism evidence="4 6">
    <name type="scientific">Roseomonas mucosa</name>
    <dbReference type="NCBI Taxonomy" id="207340"/>
    <lineage>
        <taxon>Bacteria</taxon>
        <taxon>Pseudomonadati</taxon>
        <taxon>Pseudomonadota</taxon>
        <taxon>Alphaproteobacteria</taxon>
        <taxon>Acetobacterales</taxon>
        <taxon>Roseomonadaceae</taxon>
        <taxon>Roseomonas</taxon>
    </lineage>
</organism>
<dbReference type="InterPro" id="IPR029787">
    <property type="entry name" value="Nucleotide_cyclase"/>
</dbReference>
<evidence type="ECO:0000313" key="6">
    <source>
        <dbReference type="Proteomes" id="UP000054844"/>
    </source>
</evidence>
<dbReference type="GO" id="GO:0005886">
    <property type="term" value="C:plasma membrane"/>
    <property type="evidence" value="ECO:0007669"/>
    <property type="project" value="TreeGrafter"/>
</dbReference>
<dbReference type="EMBL" id="LLWF02000006">
    <property type="protein sequence ID" value="ONH84539.1"/>
    <property type="molecule type" value="Genomic_DNA"/>
</dbReference>
<reference evidence="4 6" key="1">
    <citation type="submission" date="2016-12" db="EMBL/GenBank/DDBJ databases">
        <title>Draft genome sequence of Roseomonas mucosa strain AU37, isolated from a peripheral intravenous catheter.</title>
        <authorList>
            <person name="Choudhury M.A."/>
            <person name="Sidjabat H.E."/>
            <person name="Wailan A.M."/>
            <person name="Zhang L."/>
            <person name="Marsh N.M."/>
            <person name="Rickard C.M."/>
            <person name="Davies M."/>
            <person name="Mcmillan D.J."/>
        </authorList>
    </citation>
    <scope>NUCLEOTIDE SEQUENCE [LARGE SCALE GENOMIC DNA]</scope>
    <source>
        <strain evidence="4 6">SAVE376</strain>
    </source>
</reference>
<dbReference type="SMART" id="SM00091">
    <property type="entry name" value="PAS"/>
    <property type="match status" value="2"/>
</dbReference>
<dbReference type="STRING" id="207340.APZ41_003775"/>
<dbReference type="Pfam" id="PF12860">
    <property type="entry name" value="PAS_7"/>
    <property type="match status" value="2"/>
</dbReference>
<dbReference type="SMART" id="SM00267">
    <property type="entry name" value="GGDEF"/>
    <property type="match status" value="1"/>
</dbReference>
<dbReference type="PANTHER" id="PTHR45138">
    <property type="entry name" value="REGULATORY COMPONENTS OF SENSORY TRANSDUCTION SYSTEM"/>
    <property type="match status" value="1"/>
</dbReference>
<dbReference type="EMBL" id="UGVN01000001">
    <property type="protein sequence ID" value="SUE41890.1"/>
    <property type="molecule type" value="Genomic_DNA"/>
</dbReference>
<dbReference type="PANTHER" id="PTHR45138:SF9">
    <property type="entry name" value="DIGUANYLATE CYCLASE DGCM-RELATED"/>
    <property type="match status" value="1"/>
</dbReference>
<dbReference type="InterPro" id="IPR035965">
    <property type="entry name" value="PAS-like_dom_sf"/>
</dbReference>
<dbReference type="Pfam" id="PF00990">
    <property type="entry name" value="GGDEF"/>
    <property type="match status" value="1"/>
</dbReference>
<evidence type="ECO:0000313" key="4">
    <source>
        <dbReference type="EMBL" id="ONH84539.1"/>
    </source>
</evidence>
<dbReference type="GO" id="GO:0052621">
    <property type="term" value="F:diguanylate cyclase activity"/>
    <property type="evidence" value="ECO:0007669"/>
    <property type="project" value="UniProtKB-EC"/>
</dbReference>
<name>A0A1S8D9F5_9PROT</name>
<dbReference type="Proteomes" id="UP000254919">
    <property type="component" value="Unassembled WGS sequence"/>
</dbReference>
<dbReference type="NCBIfam" id="TIGR00254">
    <property type="entry name" value="GGDEF"/>
    <property type="match status" value="1"/>
</dbReference>
<feature type="domain" description="GGDEF" evidence="3">
    <location>
        <begin position="287"/>
        <end position="423"/>
    </location>
</feature>
<dbReference type="Gene3D" id="3.30.450.20">
    <property type="entry name" value="PAS domain"/>
    <property type="match status" value="1"/>
</dbReference>
<dbReference type="Gene3D" id="3.30.70.270">
    <property type="match status" value="1"/>
</dbReference>
<dbReference type="Proteomes" id="UP000054844">
    <property type="component" value="Unassembled WGS sequence"/>
</dbReference>
<dbReference type="CDD" id="cd00130">
    <property type="entry name" value="PAS"/>
    <property type="match status" value="1"/>
</dbReference>
<evidence type="ECO:0000256" key="2">
    <source>
        <dbReference type="ARBA" id="ARBA00034247"/>
    </source>
</evidence>
<dbReference type="InterPro" id="IPR043128">
    <property type="entry name" value="Rev_trsase/Diguanyl_cyclase"/>
</dbReference>
<protein>
    <recommendedName>
        <fullName evidence="1">diguanylate cyclase</fullName>
        <ecNumber evidence="1">2.7.7.65</ecNumber>
    </recommendedName>
</protein>
<gene>
    <name evidence="5" type="primary">cph2_6</name>
    <name evidence="4" type="ORF">APZ41_003775</name>
    <name evidence="5" type="ORF">NCTC13291_03502</name>
</gene>
<evidence type="ECO:0000313" key="5">
    <source>
        <dbReference type="EMBL" id="SUE41890.1"/>
    </source>
</evidence>
<evidence type="ECO:0000256" key="1">
    <source>
        <dbReference type="ARBA" id="ARBA00012528"/>
    </source>
</evidence>
<dbReference type="PROSITE" id="PS50887">
    <property type="entry name" value="GGDEF"/>
    <property type="match status" value="1"/>
</dbReference>
<dbReference type="RefSeq" id="WP_076970085.1">
    <property type="nucleotide sequence ID" value="NZ_CBCSHT010000002.1"/>
</dbReference>
<dbReference type="EC" id="2.7.7.65" evidence="1"/>
<sequence length="423" mass="46962">MPDGLETIGVIGQILDSQGLALCLFDAEDRTLLWNRTFLRFFPEHDGHVHVGEPYASNLERFYAARLNGPEHDRLPEFVAAGIARHRTQTRPFSFEHRGRRLLVSSLPLPQGGRVRVWKALAEALPASESRMPVDPFAHLADGATVLDREGRITDANQEFVELYDLPSKEVAIGRTFREVLQLLWEGQADAALDAFLDNARFAGAAFEVELPGDRWRRVIERRMEDGTGYVSHADITTLKRQQRELQEAYERIATMAVTDGLTGIANRGHFEAVLEEEARRGGRNRQPLSLLLIDIDHFKRINDRFGHPTGDTCLRMVARYIDRGIRRPGDLAARFGGEEFAAILPGTDAEGARVVAEAIRLAIEGDHTHDFNASQPVTVSIGAASLTPAPGGVEDAGRLIREADDALYRAKRAGRNRVILAA</sequence>
<proteinExistence type="predicted"/>
<dbReference type="InterPro" id="IPR000160">
    <property type="entry name" value="GGDEF_dom"/>
</dbReference>
<dbReference type="CDD" id="cd01949">
    <property type="entry name" value="GGDEF"/>
    <property type="match status" value="1"/>
</dbReference>
<dbReference type="InterPro" id="IPR000014">
    <property type="entry name" value="PAS"/>
</dbReference>
<reference evidence="5 7" key="2">
    <citation type="submission" date="2018-06" db="EMBL/GenBank/DDBJ databases">
        <authorList>
            <consortium name="Pathogen Informatics"/>
            <person name="Doyle S."/>
        </authorList>
    </citation>
    <scope>NUCLEOTIDE SEQUENCE [LARGE SCALE GENOMIC DNA]</scope>
    <source>
        <strain evidence="5 7">NCTC13291</strain>
    </source>
</reference>
<dbReference type="InterPro" id="IPR050469">
    <property type="entry name" value="Diguanylate_Cyclase"/>
</dbReference>
<comment type="catalytic activity">
    <reaction evidence="2">
        <text>2 GTP = 3',3'-c-di-GMP + 2 diphosphate</text>
        <dbReference type="Rhea" id="RHEA:24898"/>
        <dbReference type="ChEBI" id="CHEBI:33019"/>
        <dbReference type="ChEBI" id="CHEBI:37565"/>
        <dbReference type="ChEBI" id="CHEBI:58805"/>
        <dbReference type="EC" id="2.7.7.65"/>
    </reaction>
</comment>
<dbReference type="FunFam" id="3.30.70.270:FF:000001">
    <property type="entry name" value="Diguanylate cyclase domain protein"/>
    <property type="match status" value="1"/>
</dbReference>
<dbReference type="GO" id="GO:1902201">
    <property type="term" value="P:negative regulation of bacterial-type flagellum-dependent cell motility"/>
    <property type="evidence" value="ECO:0007669"/>
    <property type="project" value="TreeGrafter"/>
</dbReference>
<keyword evidence="6" id="KW-1185">Reference proteome</keyword>
<dbReference type="AlphaFoldDB" id="A0A1S8D9F5"/>
<evidence type="ECO:0000259" key="3">
    <source>
        <dbReference type="PROSITE" id="PS50887"/>
    </source>
</evidence>
<dbReference type="GO" id="GO:0043709">
    <property type="term" value="P:cell adhesion involved in single-species biofilm formation"/>
    <property type="evidence" value="ECO:0007669"/>
    <property type="project" value="TreeGrafter"/>
</dbReference>